<dbReference type="GO" id="GO:0005524">
    <property type="term" value="F:ATP binding"/>
    <property type="evidence" value="ECO:0007669"/>
    <property type="project" value="UniProtKB-UniRule"/>
</dbReference>
<dbReference type="PRINTS" id="PR00983">
    <property type="entry name" value="TRNASYNTHCYS"/>
</dbReference>
<keyword evidence="9" id="KW-0862">Zinc</keyword>
<evidence type="ECO:0000256" key="11">
    <source>
        <dbReference type="ARBA" id="ARBA00022917"/>
    </source>
</evidence>
<dbReference type="InterPro" id="IPR014729">
    <property type="entry name" value="Rossmann-like_a/b/a_fold"/>
</dbReference>
<dbReference type="Pfam" id="PF01406">
    <property type="entry name" value="tRNA-synt_1e"/>
    <property type="match status" value="1"/>
</dbReference>
<dbReference type="Gene3D" id="3.40.50.620">
    <property type="entry name" value="HUPs"/>
    <property type="match status" value="1"/>
</dbReference>
<protein>
    <recommendedName>
        <fullName evidence="13">Cysteine--tRNA ligase</fullName>
        <ecNumber evidence="13">6.1.1.16</ecNumber>
    </recommendedName>
    <alternativeName>
        <fullName evidence="13">Cysteinyl-tRNA synthetase</fullName>
        <shortName evidence="13">CysRS</shortName>
    </alternativeName>
</protein>
<evidence type="ECO:0000256" key="10">
    <source>
        <dbReference type="ARBA" id="ARBA00022840"/>
    </source>
</evidence>
<keyword evidence="6 13" id="KW-0436">Ligase</keyword>
<evidence type="ECO:0000256" key="8">
    <source>
        <dbReference type="ARBA" id="ARBA00022741"/>
    </source>
</evidence>
<gene>
    <name evidence="13" type="primary">cysS</name>
    <name evidence="16" type="ORF">A3A21_03385</name>
</gene>
<dbReference type="SUPFAM" id="SSF47323">
    <property type="entry name" value="Anticodon-binding domain of a subclass of class I aminoacyl-tRNA synthetases"/>
    <property type="match status" value="1"/>
</dbReference>
<dbReference type="InterPro" id="IPR015803">
    <property type="entry name" value="Cys-tRNA-ligase"/>
</dbReference>
<evidence type="ECO:0000256" key="6">
    <source>
        <dbReference type="ARBA" id="ARBA00022598"/>
    </source>
</evidence>
<dbReference type="EC" id="6.1.1.16" evidence="13"/>
<feature type="coiled-coil region" evidence="14">
    <location>
        <begin position="324"/>
        <end position="379"/>
    </location>
</feature>
<keyword evidence="7" id="KW-0479">Metal-binding</keyword>
<feature type="short sequence motif" description="'HIGH' region" evidence="13">
    <location>
        <begin position="29"/>
        <end position="39"/>
    </location>
</feature>
<dbReference type="AlphaFoldDB" id="A0A1F6BYL6"/>
<dbReference type="PANTHER" id="PTHR10890">
    <property type="entry name" value="CYSTEINYL-TRNA SYNTHETASE"/>
    <property type="match status" value="1"/>
</dbReference>
<dbReference type="InterPro" id="IPR009080">
    <property type="entry name" value="tRNAsynth_Ia_anticodon-bd"/>
</dbReference>
<proteinExistence type="inferred from homology"/>
<evidence type="ECO:0000256" key="14">
    <source>
        <dbReference type="SAM" id="Coils"/>
    </source>
</evidence>
<feature type="short sequence motif" description="'KMSKS' region" evidence="13">
    <location>
        <begin position="288"/>
        <end position="292"/>
    </location>
</feature>
<comment type="caution">
    <text evidence="16">The sequence shown here is derived from an EMBL/GenBank/DDBJ whole genome shotgun (WGS) entry which is preliminary data.</text>
</comment>
<reference evidence="16 17" key="1">
    <citation type="journal article" date="2016" name="Nat. Commun.">
        <title>Thousands of microbial genomes shed light on interconnected biogeochemical processes in an aquifer system.</title>
        <authorList>
            <person name="Anantharaman K."/>
            <person name="Brown C.T."/>
            <person name="Hug L.A."/>
            <person name="Sharon I."/>
            <person name="Castelle C.J."/>
            <person name="Probst A.J."/>
            <person name="Thomas B.C."/>
            <person name="Singh A."/>
            <person name="Wilkins M.J."/>
            <person name="Karaoz U."/>
            <person name="Brodie E.L."/>
            <person name="Williams K.H."/>
            <person name="Hubbard S.S."/>
            <person name="Banfield J.F."/>
        </authorList>
    </citation>
    <scope>NUCLEOTIDE SEQUENCE [LARGE SCALE GENOMIC DNA]</scope>
</reference>
<dbReference type="Proteomes" id="UP000176996">
    <property type="component" value="Unassembled WGS sequence"/>
</dbReference>
<evidence type="ECO:0000256" key="2">
    <source>
        <dbReference type="ARBA" id="ARBA00004496"/>
    </source>
</evidence>
<comment type="caution">
    <text evidence="13">Lacks conserved residue(s) required for the propagation of feature annotation.</text>
</comment>
<dbReference type="NCBIfam" id="TIGR00435">
    <property type="entry name" value="cysS"/>
    <property type="match status" value="1"/>
</dbReference>
<dbReference type="CDD" id="cd00672">
    <property type="entry name" value="CysRS_core"/>
    <property type="match status" value="1"/>
</dbReference>
<dbReference type="SUPFAM" id="SSF52374">
    <property type="entry name" value="Nucleotidylyl transferase"/>
    <property type="match status" value="1"/>
</dbReference>
<comment type="cofactor">
    <cofactor evidence="1">
        <name>Zn(2+)</name>
        <dbReference type="ChEBI" id="CHEBI:29105"/>
    </cofactor>
</comment>
<keyword evidence="10 13" id="KW-0067">ATP-binding</keyword>
<dbReference type="PANTHER" id="PTHR10890:SF3">
    <property type="entry name" value="CYSTEINE--TRNA LIGASE, CYTOPLASMIC"/>
    <property type="match status" value="1"/>
</dbReference>
<evidence type="ECO:0000256" key="5">
    <source>
        <dbReference type="ARBA" id="ARBA00022490"/>
    </source>
</evidence>
<dbReference type="InterPro" id="IPR024909">
    <property type="entry name" value="Cys-tRNA/MSH_ligase"/>
</dbReference>
<dbReference type="STRING" id="1798471.A3A21_03385"/>
<dbReference type="SMART" id="SM00840">
    <property type="entry name" value="DALR_2"/>
    <property type="match status" value="1"/>
</dbReference>
<dbReference type="InterPro" id="IPR032678">
    <property type="entry name" value="tRNA-synt_1_cat_dom"/>
</dbReference>
<evidence type="ECO:0000313" key="17">
    <source>
        <dbReference type="Proteomes" id="UP000176996"/>
    </source>
</evidence>
<comment type="subcellular location">
    <subcellularLocation>
        <location evidence="2 13">Cytoplasm</location>
    </subcellularLocation>
</comment>
<feature type="binding site" evidence="13">
    <location>
        <position position="291"/>
    </location>
    <ligand>
        <name>ATP</name>
        <dbReference type="ChEBI" id="CHEBI:30616"/>
    </ligand>
</feature>
<evidence type="ECO:0000256" key="1">
    <source>
        <dbReference type="ARBA" id="ARBA00001947"/>
    </source>
</evidence>
<dbReference type="Gene3D" id="1.20.120.1910">
    <property type="entry name" value="Cysteine-tRNA ligase, C-terminal anti-codon recognition domain"/>
    <property type="match status" value="1"/>
</dbReference>
<dbReference type="InterPro" id="IPR015273">
    <property type="entry name" value="Cys-tRNA-synt_Ia_DALR"/>
</dbReference>
<organism evidence="16 17">
    <name type="scientific">Candidatus Jorgensenbacteria bacterium RIFCSPLOWO2_01_FULL_45_25b</name>
    <dbReference type="NCBI Taxonomy" id="1798471"/>
    <lineage>
        <taxon>Bacteria</taxon>
        <taxon>Candidatus Joergenseniibacteriota</taxon>
    </lineage>
</organism>
<dbReference type="GO" id="GO:0006423">
    <property type="term" value="P:cysteinyl-tRNA aminoacylation"/>
    <property type="evidence" value="ECO:0007669"/>
    <property type="project" value="UniProtKB-UniRule"/>
</dbReference>
<evidence type="ECO:0000256" key="7">
    <source>
        <dbReference type="ARBA" id="ARBA00022723"/>
    </source>
</evidence>
<evidence type="ECO:0000256" key="13">
    <source>
        <dbReference type="HAMAP-Rule" id="MF_00041"/>
    </source>
</evidence>
<keyword evidence="12 13" id="KW-0030">Aminoacyl-tRNA synthetase</keyword>
<comment type="similarity">
    <text evidence="3 13">Belongs to the class-I aminoacyl-tRNA synthetase family.</text>
</comment>
<feature type="domain" description="Cysteinyl-tRNA synthetase class Ia DALR" evidence="15">
    <location>
        <begin position="372"/>
        <end position="432"/>
    </location>
</feature>
<keyword evidence="8 13" id="KW-0547">Nucleotide-binding</keyword>
<comment type="subunit">
    <text evidence="4 13">Monomer.</text>
</comment>
<evidence type="ECO:0000256" key="4">
    <source>
        <dbReference type="ARBA" id="ARBA00011245"/>
    </source>
</evidence>
<dbReference type="HAMAP" id="MF_00041">
    <property type="entry name" value="Cys_tRNA_synth"/>
    <property type="match status" value="1"/>
</dbReference>
<name>A0A1F6BYL6_9BACT</name>
<keyword evidence="14" id="KW-0175">Coiled coil</keyword>
<keyword evidence="5 13" id="KW-0963">Cytoplasm</keyword>
<evidence type="ECO:0000256" key="3">
    <source>
        <dbReference type="ARBA" id="ARBA00005594"/>
    </source>
</evidence>
<evidence type="ECO:0000313" key="16">
    <source>
        <dbReference type="EMBL" id="OGG42044.1"/>
    </source>
</evidence>
<dbReference type="EMBL" id="MFKK01000008">
    <property type="protein sequence ID" value="OGG42044.1"/>
    <property type="molecule type" value="Genomic_DNA"/>
</dbReference>
<sequence length="486" mass="56122">MQIYNTLSGKKERLEKPRGKPLRLFVCGPTVYDDSHIGHARAQLTFDIVVRYLRSRKWNVRYLQNITDVDDKIIARARKEGVSPLSLAKKYEKSYRKDLKNLGIFQIDTFARASDFIPQIVKQIKTLQKKGYAYVIDGEGVYFDIKKFSDYGKLAHRTVEQAEDGVSRIDEGDKKRNRGDFCLWKFAKTGTETKIKKLYKLKAISYKLINGEPSWGSPLGAGRPGWHIEDTAITEHFFGPQYDVHGGGLDLKFPHHEAEIAQQEAASGKKPFVKIWMHVGLIRVNNQKMSKSLGNFITIRDFLKNKRTETLRWIILSHHYRSPINYTEELARQSEQTIESLKETFQKLEFVKKKQKKGTISLEKTLKETKKKIEEYMEDDFRTPEVVSALFALVSEANKQIWSLNQKSAGNMLAFLRKTLTTLGIELPSEKTPKNIQKLARQRELSRVHKQFIQSDALRKKIESLGYKVEDTPLGPLVQKTREQNL</sequence>
<accession>A0A1F6BYL6</accession>
<dbReference type="GO" id="GO:0046872">
    <property type="term" value="F:metal ion binding"/>
    <property type="evidence" value="ECO:0007669"/>
    <property type="project" value="UniProtKB-KW"/>
</dbReference>
<dbReference type="Pfam" id="PF09190">
    <property type="entry name" value="DALR_2"/>
    <property type="match status" value="1"/>
</dbReference>
<evidence type="ECO:0000259" key="15">
    <source>
        <dbReference type="SMART" id="SM00840"/>
    </source>
</evidence>
<keyword evidence="11 13" id="KW-0648">Protein biosynthesis</keyword>
<dbReference type="GO" id="GO:0004817">
    <property type="term" value="F:cysteine-tRNA ligase activity"/>
    <property type="evidence" value="ECO:0007669"/>
    <property type="project" value="UniProtKB-UniRule"/>
</dbReference>
<comment type="catalytic activity">
    <reaction evidence="13">
        <text>tRNA(Cys) + L-cysteine + ATP = L-cysteinyl-tRNA(Cys) + AMP + diphosphate</text>
        <dbReference type="Rhea" id="RHEA:17773"/>
        <dbReference type="Rhea" id="RHEA-COMP:9661"/>
        <dbReference type="Rhea" id="RHEA-COMP:9679"/>
        <dbReference type="ChEBI" id="CHEBI:30616"/>
        <dbReference type="ChEBI" id="CHEBI:33019"/>
        <dbReference type="ChEBI" id="CHEBI:35235"/>
        <dbReference type="ChEBI" id="CHEBI:78442"/>
        <dbReference type="ChEBI" id="CHEBI:78517"/>
        <dbReference type="ChEBI" id="CHEBI:456215"/>
        <dbReference type="EC" id="6.1.1.16"/>
    </reaction>
</comment>
<evidence type="ECO:0000256" key="12">
    <source>
        <dbReference type="ARBA" id="ARBA00023146"/>
    </source>
</evidence>
<evidence type="ECO:0000256" key="9">
    <source>
        <dbReference type="ARBA" id="ARBA00022833"/>
    </source>
</evidence>
<dbReference type="GO" id="GO:0005829">
    <property type="term" value="C:cytosol"/>
    <property type="evidence" value="ECO:0007669"/>
    <property type="project" value="TreeGrafter"/>
</dbReference>